<dbReference type="Gene3D" id="1.10.580.10">
    <property type="entry name" value="Citrate Synthase, domain 1"/>
    <property type="match status" value="1"/>
</dbReference>
<dbReference type="InterPro" id="IPR024176">
    <property type="entry name" value="Citrate_synthase_bac-typ"/>
</dbReference>
<evidence type="ECO:0000256" key="4">
    <source>
        <dbReference type="ARBA" id="ARBA00022679"/>
    </source>
</evidence>
<evidence type="ECO:0000256" key="10">
    <source>
        <dbReference type="RuleBase" id="RU003406"/>
    </source>
</evidence>
<feature type="active site" evidence="8">
    <location>
        <position position="368"/>
    </location>
</feature>
<comment type="pathway">
    <text evidence="1 9">Carbohydrate metabolism; tricarboxylic acid cycle; isocitrate from oxaloacetate: step 1/2.</text>
</comment>
<dbReference type="InterPro" id="IPR019810">
    <property type="entry name" value="Citrate_synthase_AS"/>
</dbReference>
<sequence>MTKSPLLHLEDKVYELPFIEGTEGEKAVDVRRLRGESGYICFDQGYGNTGSCESQITFIDGDAGILRHRGYPIEQLAEHSDFVETAYLVIYGELPDAKQRRAFGDLLRAHAGVEEPMQRIFEGFPRSAPPMTILASVVAALAAHHPELAANNFEKDLAVFDTAAAMAISKTRTIGAMIYRYRRGLPFVKPRDIPYCENFLHMMFSQSTEGGPDYFAEPEVVKALNLLLLLHADHEQNCSTAAVRMVGSSSANLFASLSAGVSALSGPLHGGANTAVMQMLQQIHDDGDDGSRFIERAKSGSKSTRLMGFGHAVYRNFDPRAKIIGAACEKVLAKLGINDPLLDIAHHLEQAALRDDYFLSRKLYPNVDFYSGIIMRALGIPVSLFTVIFAMGRTTGWIANWHEVASQPKGRIYRPRQIYMGAAKRDYVPMAER</sequence>
<dbReference type="PIRSF" id="PIRSF001369">
    <property type="entry name" value="Citrate_synth"/>
    <property type="match status" value="1"/>
</dbReference>
<dbReference type="Pfam" id="PF00285">
    <property type="entry name" value="Citrate_synt"/>
    <property type="match status" value="1"/>
</dbReference>
<proteinExistence type="inferred from homology"/>
<dbReference type="SUPFAM" id="SSF48256">
    <property type="entry name" value="Citrate synthase"/>
    <property type="match status" value="1"/>
</dbReference>
<dbReference type="Gene3D" id="2.20.28.60">
    <property type="match status" value="1"/>
</dbReference>
<dbReference type="InterPro" id="IPR036969">
    <property type="entry name" value="Citrate_synthase_sf"/>
</dbReference>
<evidence type="ECO:0000256" key="6">
    <source>
        <dbReference type="NCBIfam" id="TIGR01798"/>
    </source>
</evidence>
<comment type="caution">
    <text evidence="11">The sequence shown here is derived from an EMBL/GenBank/DDBJ whole genome shotgun (WGS) entry which is preliminary data.</text>
</comment>
<dbReference type="NCBIfam" id="NF004126">
    <property type="entry name" value="PRK05614.1"/>
    <property type="match status" value="1"/>
</dbReference>
<accession>A0A139SKV1</accession>
<dbReference type="PRINTS" id="PR00143">
    <property type="entry name" value="CITRTSNTHASE"/>
</dbReference>
<comment type="catalytic activity">
    <reaction evidence="5 9">
        <text>oxaloacetate + acetyl-CoA + H2O = citrate + CoA + H(+)</text>
        <dbReference type="Rhea" id="RHEA:16845"/>
        <dbReference type="ChEBI" id="CHEBI:15377"/>
        <dbReference type="ChEBI" id="CHEBI:15378"/>
        <dbReference type="ChEBI" id="CHEBI:16452"/>
        <dbReference type="ChEBI" id="CHEBI:16947"/>
        <dbReference type="ChEBI" id="CHEBI:57287"/>
        <dbReference type="ChEBI" id="CHEBI:57288"/>
        <dbReference type="EC" id="2.3.3.16"/>
    </reaction>
</comment>
<evidence type="ECO:0000256" key="1">
    <source>
        <dbReference type="ARBA" id="ARBA00004751"/>
    </source>
</evidence>
<dbReference type="EMBL" id="LSZQ01000052">
    <property type="protein sequence ID" value="KXU35182.1"/>
    <property type="molecule type" value="Genomic_DNA"/>
</dbReference>
<evidence type="ECO:0000256" key="3">
    <source>
        <dbReference type="ARBA" id="ARBA00022532"/>
    </source>
</evidence>
<dbReference type="PROSITE" id="PS00480">
    <property type="entry name" value="CITRATE_SYNTHASE"/>
    <property type="match status" value="1"/>
</dbReference>
<reference evidence="12" key="1">
    <citation type="submission" date="2016-02" db="EMBL/GenBank/DDBJ databases">
        <authorList>
            <person name="Sanders J.G."/>
            <person name="Lin J.Y."/>
            <person name="Wertz J.T."/>
            <person name="Russell J.A."/>
            <person name="Moreau C.S."/>
            <person name="Powell S."/>
        </authorList>
    </citation>
    <scope>NUCLEOTIDE SEQUENCE [LARGE SCALE GENOMIC DNA]</scope>
    <source>
        <strain evidence="12">CAG34</strain>
    </source>
</reference>
<dbReference type="Gene3D" id="1.10.230.10">
    <property type="entry name" value="Cytochrome P450-Terp, domain 2"/>
    <property type="match status" value="1"/>
</dbReference>
<dbReference type="InterPro" id="IPR010953">
    <property type="entry name" value="Citrate_synthase_typ-I"/>
</dbReference>
<dbReference type="PANTHER" id="PTHR42871">
    <property type="entry name" value="CITRATE SYNTHASE"/>
    <property type="match status" value="1"/>
</dbReference>
<keyword evidence="12" id="KW-1185">Reference proteome</keyword>
<evidence type="ECO:0000256" key="8">
    <source>
        <dbReference type="PIRSR" id="PIRSR001369-1"/>
    </source>
</evidence>
<gene>
    <name evidence="11" type="primary">gltA</name>
    <name evidence="11" type="ORF">AXK11_07420</name>
</gene>
<feature type="active site" evidence="8">
    <location>
        <position position="311"/>
    </location>
</feature>
<dbReference type="PANTHER" id="PTHR42871:SF1">
    <property type="entry name" value="CITRATE SYNTHASE"/>
    <property type="match status" value="1"/>
</dbReference>
<dbReference type="NCBIfam" id="TIGR01798">
    <property type="entry name" value="cit_synth_I"/>
    <property type="match status" value="1"/>
</dbReference>
<dbReference type="UniPathway" id="UPA00223">
    <property type="reaction ID" value="UER00717"/>
</dbReference>
<dbReference type="GO" id="GO:0006099">
    <property type="term" value="P:tricarboxylic acid cycle"/>
    <property type="evidence" value="ECO:0007669"/>
    <property type="project" value="UniProtKB-UniRule"/>
</dbReference>
<evidence type="ECO:0000256" key="5">
    <source>
        <dbReference type="ARBA" id="ARBA00049288"/>
    </source>
</evidence>
<dbReference type="GO" id="GO:0036440">
    <property type="term" value="F:citrate synthase activity"/>
    <property type="evidence" value="ECO:0007669"/>
    <property type="project" value="UniProtKB-EC"/>
</dbReference>
<evidence type="ECO:0000256" key="2">
    <source>
        <dbReference type="ARBA" id="ARBA00010566"/>
    </source>
</evidence>
<dbReference type="OrthoDB" id="9800864at2"/>
<dbReference type="InterPro" id="IPR002020">
    <property type="entry name" value="Citrate_synthase"/>
</dbReference>
<protein>
    <recommendedName>
        <fullName evidence="6 7">Citrate synthase</fullName>
    </recommendedName>
</protein>
<dbReference type="GO" id="GO:0005737">
    <property type="term" value="C:cytoplasm"/>
    <property type="evidence" value="ECO:0007669"/>
    <property type="project" value="InterPro"/>
</dbReference>
<dbReference type="STRING" id="1548207.AXK11_07420"/>
<evidence type="ECO:0000313" key="11">
    <source>
        <dbReference type="EMBL" id="KXU35182.1"/>
    </source>
</evidence>
<keyword evidence="3 9" id="KW-0816">Tricarboxylic acid cycle</keyword>
<dbReference type="InterPro" id="IPR016143">
    <property type="entry name" value="Citrate_synth-like_sm_a-sub"/>
</dbReference>
<dbReference type="FunFam" id="1.10.230.10:FF:000002">
    <property type="entry name" value="Citrate synthase"/>
    <property type="match status" value="1"/>
</dbReference>
<organism evidence="11 12">
    <name type="scientific">Cephaloticoccus primus</name>
    <dbReference type="NCBI Taxonomy" id="1548207"/>
    <lineage>
        <taxon>Bacteria</taxon>
        <taxon>Pseudomonadati</taxon>
        <taxon>Verrucomicrobiota</taxon>
        <taxon>Opitutia</taxon>
        <taxon>Opitutales</taxon>
        <taxon>Opitutaceae</taxon>
        <taxon>Cephaloticoccus</taxon>
    </lineage>
</organism>
<evidence type="ECO:0000256" key="7">
    <source>
        <dbReference type="PIRNR" id="PIRNR001369"/>
    </source>
</evidence>
<dbReference type="AlphaFoldDB" id="A0A139SKV1"/>
<name>A0A139SKV1_9BACT</name>
<keyword evidence="4 7" id="KW-0808">Transferase</keyword>
<evidence type="ECO:0000256" key="9">
    <source>
        <dbReference type="RuleBase" id="RU003370"/>
    </source>
</evidence>
<evidence type="ECO:0000313" key="12">
    <source>
        <dbReference type="Proteomes" id="UP000070058"/>
    </source>
</evidence>
<dbReference type="Proteomes" id="UP000070058">
    <property type="component" value="Unassembled WGS sequence"/>
</dbReference>
<dbReference type="InterPro" id="IPR016142">
    <property type="entry name" value="Citrate_synth-like_lrg_a-sub"/>
</dbReference>
<dbReference type="RefSeq" id="WP_068630806.1">
    <property type="nucleotide sequence ID" value="NZ_LSZQ01000052.1"/>
</dbReference>
<comment type="similarity">
    <text evidence="2 7 10">Belongs to the citrate synthase family.</text>
</comment>